<dbReference type="GO" id="GO:0030659">
    <property type="term" value="C:cytoplasmic vesicle membrane"/>
    <property type="evidence" value="ECO:0007669"/>
    <property type="project" value="UniProtKB-SubCell"/>
</dbReference>
<dbReference type="InterPro" id="IPR057457">
    <property type="entry name" value="CAPS_C2"/>
</dbReference>
<feature type="compositionally biased region" description="Basic and acidic residues" evidence="12">
    <location>
        <begin position="54"/>
        <end position="67"/>
    </location>
</feature>
<feature type="domain" description="MHD1" evidence="15">
    <location>
        <begin position="991"/>
        <end position="1122"/>
    </location>
</feature>
<evidence type="ECO:0000256" key="9">
    <source>
        <dbReference type="ARBA" id="ARBA00023136"/>
    </source>
</evidence>
<name>A0AAD8Z1G9_9TELE</name>
<dbReference type="InterPro" id="IPR000008">
    <property type="entry name" value="C2_dom"/>
</dbReference>
<accession>A0AAD8Z1G9</accession>
<feature type="region of interest" description="Disordered" evidence="12">
    <location>
        <begin position="1"/>
        <end position="67"/>
    </location>
</feature>
<dbReference type="Gene3D" id="2.30.29.30">
    <property type="entry name" value="Pleckstrin-homology domain (PH domain)/Phosphotyrosine-binding domain (PTB)"/>
    <property type="match status" value="1"/>
</dbReference>
<proteinExistence type="predicted"/>
<evidence type="ECO:0000256" key="6">
    <source>
        <dbReference type="ARBA" id="ARBA00022927"/>
    </source>
</evidence>
<evidence type="ECO:0000256" key="1">
    <source>
        <dbReference type="ARBA" id="ARBA00004156"/>
    </source>
</evidence>
<evidence type="ECO:0000259" key="13">
    <source>
        <dbReference type="PROSITE" id="PS50003"/>
    </source>
</evidence>
<dbReference type="FunFam" id="1.10.357.50:FF:000002">
    <property type="entry name" value="calcium-dependent secretion activator 2 isoform X7"/>
    <property type="match status" value="1"/>
</dbReference>
<dbReference type="GO" id="GO:0098978">
    <property type="term" value="C:glutamatergic synapse"/>
    <property type="evidence" value="ECO:0007669"/>
    <property type="project" value="TreeGrafter"/>
</dbReference>
<keyword evidence="9" id="KW-0472">Membrane</keyword>
<dbReference type="GO" id="GO:0015031">
    <property type="term" value="P:protein transport"/>
    <property type="evidence" value="ECO:0007669"/>
    <property type="project" value="UniProtKB-KW"/>
</dbReference>
<dbReference type="InterPro" id="IPR014770">
    <property type="entry name" value="Munc13_1"/>
</dbReference>
<dbReference type="GO" id="GO:0008289">
    <property type="term" value="F:lipid binding"/>
    <property type="evidence" value="ECO:0007669"/>
    <property type="project" value="UniProtKB-KW"/>
</dbReference>
<evidence type="ECO:0000256" key="7">
    <source>
        <dbReference type="ARBA" id="ARBA00023018"/>
    </source>
</evidence>
<evidence type="ECO:0000259" key="15">
    <source>
        <dbReference type="PROSITE" id="PS51258"/>
    </source>
</evidence>
<keyword evidence="5" id="KW-0106">Calcium</keyword>
<dbReference type="Pfam" id="PF06292">
    <property type="entry name" value="MUN"/>
    <property type="match status" value="3"/>
</dbReference>
<evidence type="ECO:0000256" key="10">
    <source>
        <dbReference type="ARBA" id="ARBA00023329"/>
    </source>
</evidence>
<dbReference type="FunFam" id="2.30.29.30:FF:000007">
    <property type="entry name" value="Calcium-dependent secretion activator 2 isoform B"/>
    <property type="match status" value="1"/>
</dbReference>
<dbReference type="SUPFAM" id="SSF50729">
    <property type="entry name" value="PH domain-like"/>
    <property type="match status" value="1"/>
</dbReference>
<feature type="domain" description="PH" evidence="13">
    <location>
        <begin position="493"/>
        <end position="596"/>
    </location>
</feature>
<organism evidence="16 17">
    <name type="scientific">Electrophorus voltai</name>
    <dbReference type="NCBI Taxonomy" id="2609070"/>
    <lineage>
        <taxon>Eukaryota</taxon>
        <taxon>Metazoa</taxon>
        <taxon>Chordata</taxon>
        <taxon>Craniata</taxon>
        <taxon>Vertebrata</taxon>
        <taxon>Euteleostomi</taxon>
        <taxon>Actinopterygii</taxon>
        <taxon>Neopterygii</taxon>
        <taxon>Teleostei</taxon>
        <taxon>Ostariophysi</taxon>
        <taxon>Gymnotiformes</taxon>
        <taxon>Gymnotoidei</taxon>
        <taxon>Gymnotidae</taxon>
        <taxon>Electrophorus</taxon>
    </lineage>
</organism>
<keyword evidence="6" id="KW-0653">Protein transport</keyword>
<dbReference type="PROSITE" id="PS50004">
    <property type="entry name" value="C2"/>
    <property type="match status" value="1"/>
</dbReference>
<dbReference type="PROSITE" id="PS51258">
    <property type="entry name" value="MHD1"/>
    <property type="match status" value="1"/>
</dbReference>
<dbReference type="InterPro" id="IPR011993">
    <property type="entry name" value="PH-like_dom_sf"/>
</dbReference>
<feature type="domain" description="C2" evidence="14">
    <location>
        <begin position="346"/>
        <end position="462"/>
    </location>
</feature>
<dbReference type="GO" id="GO:0046872">
    <property type="term" value="F:metal ion binding"/>
    <property type="evidence" value="ECO:0007669"/>
    <property type="project" value="UniProtKB-KW"/>
</dbReference>
<keyword evidence="3" id="KW-0268">Exocytosis</keyword>
<evidence type="ECO:0008006" key="18">
    <source>
        <dbReference type="Google" id="ProtNLM"/>
    </source>
</evidence>
<dbReference type="GO" id="GO:1990504">
    <property type="term" value="P:dense core granule exocytosis"/>
    <property type="evidence" value="ECO:0007669"/>
    <property type="project" value="InterPro"/>
</dbReference>
<dbReference type="Gene3D" id="1.10.357.50">
    <property type="match status" value="1"/>
</dbReference>
<evidence type="ECO:0000256" key="3">
    <source>
        <dbReference type="ARBA" id="ARBA00022483"/>
    </source>
</evidence>
<comment type="subcellular location">
    <subcellularLocation>
        <location evidence="1">Cytoplasmic vesicle membrane</location>
    </subcellularLocation>
    <subcellularLocation>
        <location evidence="11">Synapse</location>
    </subcellularLocation>
</comment>
<dbReference type="SMART" id="SM01145">
    <property type="entry name" value="DUF1041"/>
    <property type="match status" value="1"/>
</dbReference>
<feature type="compositionally biased region" description="Basic and acidic residues" evidence="12">
    <location>
        <begin position="20"/>
        <end position="36"/>
    </location>
</feature>
<evidence type="ECO:0000256" key="4">
    <source>
        <dbReference type="ARBA" id="ARBA00022723"/>
    </source>
</evidence>
<dbReference type="Pfam" id="PF25341">
    <property type="entry name" value="C2_CAPS"/>
    <property type="match status" value="1"/>
</dbReference>
<evidence type="ECO:0000313" key="17">
    <source>
        <dbReference type="Proteomes" id="UP001239994"/>
    </source>
</evidence>
<dbReference type="PANTHER" id="PTHR12166">
    <property type="entry name" value="CALCIUM-DEPENDENT SECRETION ACTIVATOR"/>
    <property type="match status" value="1"/>
</dbReference>
<dbReference type="CDD" id="cd01234">
    <property type="entry name" value="PH_CADPS"/>
    <property type="match status" value="1"/>
</dbReference>
<keyword evidence="10" id="KW-0968">Cytoplasmic vesicle</keyword>
<evidence type="ECO:0000256" key="12">
    <source>
        <dbReference type="SAM" id="MobiDB-lite"/>
    </source>
</evidence>
<dbReference type="EMBL" id="JAROKS010000022">
    <property type="protein sequence ID" value="KAK1789821.1"/>
    <property type="molecule type" value="Genomic_DNA"/>
</dbReference>
<gene>
    <name evidence="16" type="ORF">P4O66_015697</name>
</gene>
<dbReference type="InterPro" id="IPR001849">
    <property type="entry name" value="PH_domain"/>
</dbReference>
<reference evidence="16" key="1">
    <citation type="submission" date="2023-03" db="EMBL/GenBank/DDBJ databases">
        <title>Electrophorus voltai genome.</title>
        <authorList>
            <person name="Bian C."/>
        </authorList>
    </citation>
    <scope>NUCLEOTIDE SEQUENCE</scope>
    <source>
        <strain evidence="16">CB-2022</strain>
        <tissue evidence="16">Muscle</tissue>
    </source>
</reference>
<dbReference type="Pfam" id="PF00169">
    <property type="entry name" value="PH"/>
    <property type="match status" value="1"/>
</dbReference>
<evidence type="ECO:0000256" key="5">
    <source>
        <dbReference type="ARBA" id="ARBA00022837"/>
    </source>
</evidence>
<dbReference type="InterPro" id="IPR033227">
    <property type="entry name" value="CAPS"/>
</dbReference>
<sequence length="1360" mass="156378">MLDPSSSEESGGELPAENEPPVKTEKPSKKLPRSEKTPGAPRTQNKKPPSPSPDENKNEQERLQKEESERKIKLQIYVFVLRCIAYPFNAKQPTDMARRQQKINRQQLQAVKERFQAFLRGDTQIVADEAFCNAVRSYYEARLSYFKHLSFLKSERVARMVQSGGCSASDFREVFKKNIERRVRSLPEIDGLSKETVLSSWITKYDIIFRGEEDQRRPQGRVPFSAVSELILSKEQLYEMFQQILSIKKFEHQLLYNACQLDNVDEQAAQIRRELDGRLQLTERVARERKYPKFVSKDMELMYVEELRSSINLLMANLESLPVAKDLKPKTKPKLTPMNSFLDIGDENDLPLSKSDVVLSFTLEIVIMEVQGLKSVAPNRIVYCTMEVEGGEKLQTDQAEASRPQWGTQGDFTTTHPLPVVKVKLFTESTGVLALEDKELGRFNKFPSPNQVVLNPTTNGPKAAELHKMVIPKNSQDTDLKIKLAVRMDKPPNMKHSGYLYALGQRVWKRWKKRYFVLVQVSQYTFAMCSYREKKSEPHELMQLDGYTVDYSDPQPGLQGGRAFFSAVKEGDLVVFATNDEQDRMLWVQAMYRATGQSYKPVPPAQNQQHSRREGTLQKDTPTSILRTKVTVHRPAVALAVFEIIDLSCAAVDGMRAVSVDRWWLIERSEPRHEQAICLSWWNILWHYARHRAILLQLVAGWFSPGQVFVLDEYCARYGVRGCHRHLCYLKDLMEFSESNALVDPTLLHYSYAFCASHVHGNRPDGVGTVTEEEKEEFEEIRSRLLTLLENQITHFRYCFPFGRPEGALKATLSLLERVLMKDITTPVPAEDMKKIVQKCLEKAALINYSQLTEYAQFEGFAMLLFNKAPPEKRLQDILQLGELCMEVLQQNEEHHSEPPTAVTCEEDDAKAFVPNKTIILHAVTKHGDDMASVSFRFFLSISLFSVLKVFSYYTTCHPVGLWLRTSIMAFSWWPEMMAEHAEIFLSLYTVDMDAVLAIQPQDSWDSFPLFQLINNSLRTDYQLCNGAFHQHLQELYKPLVVRYIDLMESSIAQSVHRGFEQETWQPVNNGSATSDDMFWKLDALQMFVMDLHWPEDEFAKHLEQRLKLMASDMMEACVKRTKAAFDSKMQKSKSTDFRVPLSICTMFNVLMDAKKQCSKLCLLDQDQEQQYHSKTDVLIDEAFKEMISCLVSKFGTVLDGVLSKLSRYDEGTFFSSILSFTVKAAAKYVDVPKPGMDLADTYITFVRQNQDILRDRVNDEMYTEKIFDQWYNTSIKAVCVWLTDRLDLQLHVYQLKTLIKIVKKSYRDFRLQGVLDSTLNNKNYETIYNRLTIEEATAAVSAGDGLQGISMRDSDEEEG</sequence>
<evidence type="ECO:0000313" key="16">
    <source>
        <dbReference type="EMBL" id="KAK1789821.1"/>
    </source>
</evidence>
<comment type="caution">
    <text evidence="16">The sequence shown here is derived from an EMBL/GenBank/DDBJ whole genome shotgun (WGS) entry which is preliminary data.</text>
</comment>
<dbReference type="GO" id="GO:0016079">
    <property type="term" value="P:synaptic vesicle exocytosis"/>
    <property type="evidence" value="ECO:0007669"/>
    <property type="project" value="InterPro"/>
</dbReference>
<dbReference type="PROSITE" id="PS50003">
    <property type="entry name" value="PH_DOMAIN"/>
    <property type="match status" value="1"/>
</dbReference>
<keyword evidence="8" id="KW-0446">Lipid-binding</keyword>
<evidence type="ECO:0000256" key="11">
    <source>
        <dbReference type="ARBA" id="ARBA00034103"/>
    </source>
</evidence>
<feature type="region of interest" description="Disordered" evidence="12">
    <location>
        <begin position="598"/>
        <end position="619"/>
    </location>
</feature>
<dbReference type="SMART" id="SM00233">
    <property type="entry name" value="PH"/>
    <property type="match status" value="1"/>
</dbReference>
<keyword evidence="2" id="KW-0813">Transport</keyword>
<protein>
    <recommendedName>
        <fullName evidence="18">Calcium dependent secretion activator 2</fullName>
    </recommendedName>
</protein>
<dbReference type="GO" id="GO:0045921">
    <property type="term" value="P:positive regulation of exocytosis"/>
    <property type="evidence" value="ECO:0007669"/>
    <property type="project" value="TreeGrafter"/>
</dbReference>
<keyword evidence="7" id="KW-0770">Synapse</keyword>
<keyword evidence="17" id="KW-1185">Reference proteome</keyword>
<dbReference type="GO" id="GO:0098793">
    <property type="term" value="C:presynapse"/>
    <property type="evidence" value="ECO:0007669"/>
    <property type="project" value="GOC"/>
</dbReference>
<evidence type="ECO:0000256" key="8">
    <source>
        <dbReference type="ARBA" id="ARBA00023121"/>
    </source>
</evidence>
<dbReference type="InterPro" id="IPR010439">
    <property type="entry name" value="MUN_dom"/>
</dbReference>
<feature type="compositionally biased region" description="Low complexity" evidence="12">
    <location>
        <begin position="1"/>
        <end position="13"/>
    </location>
</feature>
<evidence type="ECO:0000256" key="2">
    <source>
        <dbReference type="ARBA" id="ARBA00022448"/>
    </source>
</evidence>
<evidence type="ECO:0000259" key="14">
    <source>
        <dbReference type="PROSITE" id="PS50004"/>
    </source>
</evidence>
<dbReference type="Proteomes" id="UP001239994">
    <property type="component" value="Unassembled WGS sequence"/>
</dbReference>
<dbReference type="PANTHER" id="PTHR12166:SF7">
    <property type="entry name" value="CALCIUM-DEPENDENT SECRETION ACTIVATOR 2"/>
    <property type="match status" value="1"/>
</dbReference>
<keyword evidence="4" id="KW-0479">Metal-binding</keyword>